<organism evidence="6 7">
    <name type="scientific">Streptomyces natalensis ATCC 27448</name>
    <dbReference type="NCBI Taxonomy" id="1240678"/>
    <lineage>
        <taxon>Bacteria</taxon>
        <taxon>Bacillati</taxon>
        <taxon>Actinomycetota</taxon>
        <taxon>Actinomycetes</taxon>
        <taxon>Kitasatosporales</taxon>
        <taxon>Streptomycetaceae</taxon>
        <taxon>Streptomyces</taxon>
    </lineage>
</organism>
<dbReference type="AlphaFoldDB" id="A0A0D7CM31"/>
<dbReference type="PATRIC" id="fig|1240678.4.peg.4112"/>
<proteinExistence type="inferred from homology"/>
<dbReference type="Pfam" id="PF00126">
    <property type="entry name" value="HTH_1"/>
    <property type="match status" value="1"/>
</dbReference>
<keyword evidence="4" id="KW-0804">Transcription</keyword>
<reference evidence="6 7" key="1">
    <citation type="submission" date="2014-09" db="EMBL/GenBank/DDBJ databases">
        <title>Draft genome sequence of Streptomyces natalensis ATCC 27448, producer of the antifungal pimaricin.</title>
        <authorList>
            <person name="Mendes M.V."/>
            <person name="Beites T."/>
            <person name="Pires S."/>
            <person name="Santos C.L."/>
            <person name="Moradas-Ferreira P."/>
        </authorList>
    </citation>
    <scope>NUCLEOTIDE SEQUENCE [LARGE SCALE GENOMIC DNA]</scope>
    <source>
        <strain evidence="6 7">ATCC 27448</strain>
    </source>
</reference>
<feature type="domain" description="HTH lysR-type" evidence="5">
    <location>
        <begin position="1"/>
        <end position="58"/>
    </location>
</feature>
<dbReference type="CDD" id="cd08414">
    <property type="entry name" value="PBP2_LTTR_aromatics_like"/>
    <property type="match status" value="1"/>
</dbReference>
<dbReference type="RefSeq" id="WP_030063180.1">
    <property type="nucleotide sequence ID" value="NZ_JRKI01000027.1"/>
</dbReference>
<dbReference type="PRINTS" id="PR00039">
    <property type="entry name" value="HTHLYSR"/>
</dbReference>
<dbReference type="Pfam" id="PF03466">
    <property type="entry name" value="LysR_substrate"/>
    <property type="match status" value="1"/>
</dbReference>
<name>A0A0D7CM31_9ACTN</name>
<dbReference type="PANTHER" id="PTHR30346">
    <property type="entry name" value="TRANSCRIPTIONAL DUAL REGULATOR HCAR-RELATED"/>
    <property type="match status" value="1"/>
</dbReference>
<evidence type="ECO:0000259" key="5">
    <source>
        <dbReference type="PROSITE" id="PS50931"/>
    </source>
</evidence>
<dbReference type="InterPro" id="IPR036388">
    <property type="entry name" value="WH-like_DNA-bd_sf"/>
</dbReference>
<dbReference type="SUPFAM" id="SSF53850">
    <property type="entry name" value="Periplasmic binding protein-like II"/>
    <property type="match status" value="1"/>
</dbReference>
<dbReference type="EMBL" id="JRKI01000027">
    <property type="protein sequence ID" value="KIZ16507.1"/>
    <property type="molecule type" value="Genomic_DNA"/>
</dbReference>
<evidence type="ECO:0000256" key="1">
    <source>
        <dbReference type="ARBA" id="ARBA00009437"/>
    </source>
</evidence>
<dbReference type="InterPro" id="IPR036390">
    <property type="entry name" value="WH_DNA-bd_sf"/>
</dbReference>
<dbReference type="PROSITE" id="PS50931">
    <property type="entry name" value="HTH_LYSR"/>
    <property type="match status" value="1"/>
</dbReference>
<dbReference type="FunFam" id="1.10.10.10:FF:000001">
    <property type="entry name" value="LysR family transcriptional regulator"/>
    <property type="match status" value="1"/>
</dbReference>
<dbReference type="PANTHER" id="PTHR30346:SF0">
    <property type="entry name" value="HCA OPERON TRANSCRIPTIONAL ACTIVATOR HCAR"/>
    <property type="match status" value="1"/>
</dbReference>
<protein>
    <submittedName>
        <fullName evidence="6">LysR family transcriptional regulator</fullName>
    </submittedName>
</protein>
<keyword evidence="3" id="KW-0238">DNA-binding</keyword>
<dbReference type="Gene3D" id="1.10.10.10">
    <property type="entry name" value="Winged helix-like DNA-binding domain superfamily/Winged helix DNA-binding domain"/>
    <property type="match status" value="1"/>
</dbReference>
<accession>A0A0D7CM31</accession>
<dbReference type="Proteomes" id="UP000032458">
    <property type="component" value="Unassembled WGS sequence"/>
</dbReference>
<dbReference type="Gene3D" id="3.40.190.10">
    <property type="entry name" value="Periplasmic binding protein-like II"/>
    <property type="match status" value="2"/>
</dbReference>
<evidence type="ECO:0000313" key="6">
    <source>
        <dbReference type="EMBL" id="KIZ16507.1"/>
    </source>
</evidence>
<evidence type="ECO:0000313" key="7">
    <source>
        <dbReference type="Proteomes" id="UP000032458"/>
    </source>
</evidence>
<keyword evidence="2" id="KW-0805">Transcription regulation</keyword>
<gene>
    <name evidence="6" type="ORF">SNA_19485</name>
</gene>
<dbReference type="GO" id="GO:0003700">
    <property type="term" value="F:DNA-binding transcription factor activity"/>
    <property type="evidence" value="ECO:0007669"/>
    <property type="project" value="InterPro"/>
</dbReference>
<dbReference type="SUPFAM" id="SSF46785">
    <property type="entry name" value="Winged helix' DNA-binding domain"/>
    <property type="match status" value="1"/>
</dbReference>
<keyword evidence="7" id="KW-1185">Reference proteome</keyword>
<sequence>MERRDVEIFLALTEELHFGRTARRLHVSQARVSQSIKQLERRIGAALFERNSRRVELTSIGRRLADDIRPGYELIRDGVERAIAAGRGLAEPLRVGFSSPLAGELVLFAASAYRERHPAAGEVLLHETPLSDPFGLLRSGELDLLLAQFPVVEPDLATGPVLISDTRVLAVSTRHPFAKRPSVRVDDLARDKVLSLSGPVPDYWLDHLLPRTTPAGRPVERGERAATRQELLALVGAGRGVHPAAAHEVRYYARPNIAYVPIDDAPPLEYGLVWRAAADTGRIRAFAEAAVETVRRQGGPGDVCAECR</sequence>
<dbReference type="InterPro" id="IPR000847">
    <property type="entry name" value="LysR_HTH_N"/>
</dbReference>
<dbReference type="GO" id="GO:0032993">
    <property type="term" value="C:protein-DNA complex"/>
    <property type="evidence" value="ECO:0007669"/>
    <property type="project" value="TreeGrafter"/>
</dbReference>
<comment type="similarity">
    <text evidence="1">Belongs to the LysR transcriptional regulatory family.</text>
</comment>
<dbReference type="GO" id="GO:0003677">
    <property type="term" value="F:DNA binding"/>
    <property type="evidence" value="ECO:0007669"/>
    <property type="project" value="UniProtKB-KW"/>
</dbReference>
<comment type="caution">
    <text evidence="6">The sequence shown here is derived from an EMBL/GenBank/DDBJ whole genome shotgun (WGS) entry which is preliminary data.</text>
</comment>
<evidence type="ECO:0000256" key="3">
    <source>
        <dbReference type="ARBA" id="ARBA00023125"/>
    </source>
</evidence>
<evidence type="ECO:0000256" key="4">
    <source>
        <dbReference type="ARBA" id="ARBA00023163"/>
    </source>
</evidence>
<dbReference type="InterPro" id="IPR005119">
    <property type="entry name" value="LysR_subst-bd"/>
</dbReference>
<evidence type="ECO:0000256" key="2">
    <source>
        <dbReference type="ARBA" id="ARBA00023015"/>
    </source>
</evidence>